<dbReference type="SUPFAM" id="SSF89550">
    <property type="entry name" value="PHP domain-like"/>
    <property type="match status" value="1"/>
</dbReference>
<dbReference type="Proteomes" id="UP000824002">
    <property type="component" value="Unassembled WGS sequence"/>
</dbReference>
<reference evidence="2" key="2">
    <citation type="journal article" date="2021" name="PeerJ">
        <title>Extensive microbial diversity within the chicken gut microbiome revealed by metagenomics and culture.</title>
        <authorList>
            <person name="Gilroy R."/>
            <person name="Ravi A."/>
            <person name="Getino M."/>
            <person name="Pursley I."/>
            <person name="Horton D.L."/>
            <person name="Alikhan N.F."/>
            <person name="Baker D."/>
            <person name="Gharbi K."/>
            <person name="Hall N."/>
            <person name="Watson M."/>
            <person name="Adriaenssens E.M."/>
            <person name="Foster-Nyarko E."/>
            <person name="Jarju S."/>
            <person name="Secka A."/>
            <person name="Antonio M."/>
            <person name="Oren A."/>
            <person name="Chaudhuri R.R."/>
            <person name="La Ragione R."/>
            <person name="Hildebrand F."/>
            <person name="Pallen M.J."/>
        </authorList>
    </citation>
    <scope>NUCLEOTIDE SEQUENCE</scope>
    <source>
        <strain evidence="2">CHK199-13235</strain>
    </source>
</reference>
<dbReference type="PANTHER" id="PTHR42924:SF3">
    <property type="entry name" value="POLYMERASE_HISTIDINOL PHOSPHATASE N-TERMINAL DOMAIN-CONTAINING PROTEIN"/>
    <property type="match status" value="1"/>
</dbReference>
<dbReference type="InterPro" id="IPR052018">
    <property type="entry name" value="PHP_domain"/>
</dbReference>
<name>A0A9D1FMH6_9FIRM</name>
<feature type="domain" description="Polymerase/histidinol phosphatase N-terminal" evidence="1">
    <location>
        <begin position="13"/>
        <end position="72"/>
    </location>
</feature>
<dbReference type="Gene3D" id="3.20.20.140">
    <property type="entry name" value="Metal-dependent hydrolases"/>
    <property type="match status" value="1"/>
</dbReference>
<evidence type="ECO:0000259" key="1">
    <source>
        <dbReference type="SMART" id="SM00481"/>
    </source>
</evidence>
<dbReference type="GO" id="GO:0035312">
    <property type="term" value="F:5'-3' DNA exonuclease activity"/>
    <property type="evidence" value="ECO:0007669"/>
    <property type="project" value="TreeGrafter"/>
</dbReference>
<dbReference type="InterPro" id="IPR003141">
    <property type="entry name" value="Pol/His_phosphatase_N"/>
</dbReference>
<evidence type="ECO:0000313" key="2">
    <source>
        <dbReference type="EMBL" id="HIS75915.1"/>
    </source>
</evidence>
<dbReference type="NCBIfam" id="NF038032">
    <property type="entry name" value="CehA_McbA_metalo"/>
    <property type="match status" value="1"/>
</dbReference>
<dbReference type="PANTHER" id="PTHR42924">
    <property type="entry name" value="EXONUCLEASE"/>
    <property type="match status" value="1"/>
</dbReference>
<accession>A0A9D1FMH6</accession>
<dbReference type="SMART" id="SM00481">
    <property type="entry name" value="POLIIIAc"/>
    <property type="match status" value="1"/>
</dbReference>
<dbReference type="AlphaFoldDB" id="A0A9D1FMH6"/>
<comment type="caution">
    <text evidence="2">The sequence shown here is derived from an EMBL/GenBank/DDBJ whole genome shotgun (WGS) entry which is preliminary data.</text>
</comment>
<organism evidence="2 3">
    <name type="scientific">Candidatus Merdivicinus excrementipullorum</name>
    <dbReference type="NCBI Taxonomy" id="2840867"/>
    <lineage>
        <taxon>Bacteria</taxon>
        <taxon>Bacillati</taxon>
        <taxon>Bacillota</taxon>
        <taxon>Clostridia</taxon>
        <taxon>Eubacteriales</taxon>
        <taxon>Oscillospiraceae</taxon>
        <taxon>Oscillospiraceae incertae sedis</taxon>
        <taxon>Candidatus Merdivicinus</taxon>
    </lineage>
</organism>
<sequence length="295" mass="32967">MYQDRFGKKWWKGNLHTHTTCSDGRKTPEEVIRLYREAGYDFLALTDHWAPSEGGEKNGMLLLAGCEYDAGSQATEPGIYHIVSIGAKRTPDLLKSPSLEPQQVLDAVHDAGGFAILAHPAWSLNRPEQIERLRGVDASEIYNTMSGNPWNGRRADSSVILDMVSAAGTLIPCVASDDAHFYTGEQCRSFVWVQADELKEDALLDALRQGRFYASQGPQMELSLERGRLRVRCTPAQNILFYSDQVWSPFRSVAGENLTEAEYLLCPGETFLRVEVIDKEGRIAWSSPISAEKLR</sequence>
<protein>
    <submittedName>
        <fullName evidence="2">CehA/McbA family metallohydrolase</fullName>
    </submittedName>
</protein>
<proteinExistence type="predicted"/>
<dbReference type="EMBL" id="DVJP01000029">
    <property type="protein sequence ID" value="HIS75915.1"/>
    <property type="molecule type" value="Genomic_DNA"/>
</dbReference>
<dbReference type="GO" id="GO:0004534">
    <property type="term" value="F:5'-3' RNA exonuclease activity"/>
    <property type="evidence" value="ECO:0007669"/>
    <property type="project" value="TreeGrafter"/>
</dbReference>
<reference evidence="2" key="1">
    <citation type="submission" date="2020-10" db="EMBL/GenBank/DDBJ databases">
        <authorList>
            <person name="Gilroy R."/>
        </authorList>
    </citation>
    <scope>NUCLEOTIDE SEQUENCE</scope>
    <source>
        <strain evidence="2">CHK199-13235</strain>
    </source>
</reference>
<dbReference type="InterPro" id="IPR016195">
    <property type="entry name" value="Pol/histidinol_Pase-like"/>
</dbReference>
<gene>
    <name evidence="2" type="ORF">IAB51_03795</name>
</gene>
<evidence type="ECO:0000313" key="3">
    <source>
        <dbReference type="Proteomes" id="UP000824002"/>
    </source>
</evidence>